<comment type="caution">
    <text evidence="2">The sequence shown here is derived from an EMBL/GenBank/DDBJ whole genome shotgun (WGS) entry which is preliminary data.</text>
</comment>
<gene>
    <name evidence="2" type="ORF">GCM10014713_23040</name>
</gene>
<dbReference type="RefSeq" id="WP_189201460.1">
    <property type="nucleotide sequence ID" value="NZ_BMQQ01000007.1"/>
</dbReference>
<organism evidence="2 3">
    <name type="scientific">Streptomyces purpureus</name>
    <dbReference type="NCBI Taxonomy" id="1951"/>
    <lineage>
        <taxon>Bacteria</taxon>
        <taxon>Bacillati</taxon>
        <taxon>Actinomycetota</taxon>
        <taxon>Actinomycetes</taxon>
        <taxon>Kitasatosporales</taxon>
        <taxon>Streptomycetaceae</taxon>
        <taxon>Streptomyces</taxon>
    </lineage>
</organism>
<keyword evidence="3" id="KW-1185">Reference proteome</keyword>
<accession>A0A918LN58</accession>
<evidence type="ECO:0000256" key="1">
    <source>
        <dbReference type="SAM" id="MobiDB-lite"/>
    </source>
</evidence>
<proteinExistence type="predicted"/>
<dbReference type="AlphaFoldDB" id="A0A918LN58"/>
<feature type="region of interest" description="Disordered" evidence="1">
    <location>
        <begin position="130"/>
        <end position="169"/>
    </location>
</feature>
<sequence>MLIRPLAPGTGQQQAALRIAGARLVARPEWSLRGFADRLGRRAHRLDELQAEGLSVRDCVDRSYRRLLASPLAGRTRAARVFQLLGLLDHDEFDLTDVARPVGTDPRGAAGALDELVDARLVEPVTETTFRMDEPDPPLRGRTGPSERGVAAPAGLCPARPDRGPVAARPTVTSIITPAPGVTW</sequence>
<reference evidence="2" key="1">
    <citation type="journal article" date="2014" name="Int. J. Syst. Evol. Microbiol.">
        <title>Complete genome sequence of Corynebacterium casei LMG S-19264T (=DSM 44701T), isolated from a smear-ripened cheese.</title>
        <authorList>
            <consortium name="US DOE Joint Genome Institute (JGI-PGF)"/>
            <person name="Walter F."/>
            <person name="Albersmeier A."/>
            <person name="Kalinowski J."/>
            <person name="Ruckert C."/>
        </authorList>
    </citation>
    <scope>NUCLEOTIDE SEQUENCE</scope>
    <source>
        <strain evidence="2">JCM 3172</strain>
    </source>
</reference>
<evidence type="ECO:0000313" key="3">
    <source>
        <dbReference type="Proteomes" id="UP000619486"/>
    </source>
</evidence>
<name>A0A918LN58_9ACTN</name>
<protein>
    <submittedName>
        <fullName evidence="2">Uncharacterized protein</fullName>
    </submittedName>
</protein>
<dbReference type="EMBL" id="BMQQ01000007">
    <property type="protein sequence ID" value="GGT29006.1"/>
    <property type="molecule type" value="Genomic_DNA"/>
</dbReference>
<evidence type="ECO:0000313" key="2">
    <source>
        <dbReference type="EMBL" id="GGT29006.1"/>
    </source>
</evidence>
<reference evidence="2" key="2">
    <citation type="submission" date="2020-09" db="EMBL/GenBank/DDBJ databases">
        <authorList>
            <person name="Sun Q."/>
            <person name="Ohkuma M."/>
        </authorList>
    </citation>
    <scope>NUCLEOTIDE SEQUENCE</scope>
    <source>
        <strain evidence="2">JCM 3172</strain>
    </source>
</reference>
<feature type="compositionally biased region" description="Basic and acidic residues" evidence="1">
    <location>
        <begin position="130"/>
        <end position="139"/>
    </location>
</feature>
<dbReference type="Proteomes" id="UP000619486">
    <property type="component" value="Unassembled WGS sequence"/>
</dbReference>